<evidence type="ECO:0000313" key="3">
    <source>
        <dbReference type="EMBL" id="RKT52865.1"/>
    </source>
</evidence>
<dbReference type="GO" id="GO:0030655">
    <property type="term" value="P:beta-lactam antibiotic catabolic process"/>
    <property type="evidence" value="ECO:0007669"/>
    <property type="project" value="InterPro"/>
</dbReference>
<organism evidence="3 4">
    <name type="scientific">Saccharothrix australiensis</name>
    <dbReference type="NCBI Taxonomy" id="2072"/>
    <lineage>
        <taxon>Bacteria</taxon>
        <taxon>Bacillati</taxon>
        <taxon>Actinomycetota</taxon>
        <taxon>Actinomycetes</taxon>
        <taxon>Pseudonocardiales</taxon>
        <taxon>Pseudonocardiaceae</taxon>
        <taxon>Saccharothrix</taxon>
    </lineage>
</organism>
<feature type="compositionally biased region" description="Pro residues" evidence="1">
    <location>
        <begin position="65"/>
        <end position="76"/>
    </location>
</feature>
<accession>A0A495VWX1</accession>
<dbReference type="GO" id="GO:0008800">
    <property type="term" value="F:beta-lactamase activity"/>
    <property type="evidence" value="ECO:0007669"/>
    <property type="project" value="InterPro"/>
</dbReference>
<dbReference type="Gene3D" id="3.40.710.10">
    <property type="entry name" value="DD-peptidase/beta-lactamase superfamily"/>
    <property type="match status" value="1"/>
</dbReference>
<keyword evidence="4" id="KW-1185">Reference proteome</keyword>
<feature type="region of interest" description="Disordered" evidence="1">
    <location>
        <begin position="23"/>
        <end position="76"/>
    </location>
</feature>
<evidence type="ECO:0000259" key="2">
    <source>
        <dbReference type="Pfam" id="PF13354"/>
    </source>
</evidence>
<dbReference type="AlphaFoldDB" id="A0A495VWX1"/>
<dbReference type="PANTHER" id="PTHR35333:SF3">
    <property type="entry name" value="BETA-LACTAMASE-TYPE TRANSPEPTIDASE FOLD CONTAINING PROTEIN"/>
    <property type="match status" value="1"/>
</dbReference>
<protein>
    <recommendedName>
        <fullName evidence="2">Beta-lactamase class A catalytic domain-containing protein</fullName>
    </recommendedName>
</protein>
<dbReference type="Pfam" id="PF13354">
    <property type="entry name" value="Beta-lactamase2"/>
    <property type="match status" value="1"/>
</dbReference>
<dbReference type="Proteomes" id="UP000282084">
    <property type="component" value="Unassembled WGS sequence"/>
</dbReference>
<gene>
    <name evidence="3" type="ORF">C8E97_1404</name>
</gene>
<dbReference type="InterPro" id="IPR012338">
    <property type="entry name" value="Beta-lactam/transpept-like"/>
</dbReference>
<dbReference type="SUPFAM" id="SSF56601">
    <property type="entry name" value="beta-lactamase/transpeptidase-like"/>
    <property type="match status" value="1"/>
</dbReference>
<dbReference type="GO" id="GO:0046677">
    <property type="term" value="P:response to antibiotic"/>
    <property type="evidence" value="ECO:0007669"/>
    <property type="project" value="InterPro"/>
</dbReference>
<proteinExistence type="predicted"/>
<dbReference type="InterPro" id="IPR045155">
    <property type="entry name" value="Beta-lactam_cat"/>
</dbReference>
<name>A0A495VWX1_9PSEU</name>
<sequence>MCVGAVAAMAVTAVTAVGRVDERQPPSAAATITTAVSSAVEPPPVEVSPEPLPPPQDPTVSATPPVDPGPATSPPPVVDLAGVAPGVWRGVAVYDLRTGREVFAERPDVPFPAASVIKLLIALDALERGAASVSGVADMLSTSNDHTANRLWRTAIPRQWSTRIGLTGLVPSPDPDKWGDTLLTAHDVVAIYRHVLDSPHAGVILAALAAATPLGADGIDQTFGIPDAVGDHRWAVKQGWACCYDGLRAMNTTGIVDDRHVVVVLTEQPGSAGYAAAGKSVTALVMALMPLFGDV</sequence>
<dbReference type="EMBL" id="RBXO01000001">
    <property type="protein sequence ID" value="RKT52865.1"/>
    <property type="molecule type" value="Genomic_DNA"/>
</dbReference>
<feature type="domain" description="Beta-lactamase class A catalytic" evidence="2">
    <location>
        <begin position="90"/>
        <end position="129"/>
    </location>
</feature>
<dbReference type="RefSeq" id="WP_342776274.1">
    <property type="nucleotide sequence ID" value="NZ_RBXO01000001.1"/>
</dbReference>
<feature type="compositionally biased region" description="Low complexity" evidence="1">
    <location>
        <begin position="27"/>
        <end position="40"/>
    </location>
</feature>
<dbReference type="PANTHER" id="PTHR35333">
    <property type="entry name" value="BETA-LACTAMASE"/>
    <property type="match status" value="1"/>
</dbReference>
<evidence type="ECO:0000313" key="4">
    <source>
        <dbReference type="Proteomes" id="UP000282084"/>
    </source>
</evidence>
<comment type="caution">
    <text evidence="3">The sequence shown here is derived from an EMBL/GenBank/DDBJ whole genome shotgun (WGS) entry which is preliminary data.</text>
</comment>
<reference evidence="3 4" key="1">
    <citation type="submission" date="2018-10" db="EMBL/GenBank/DDBJ databases">
        <title>Sequencing the genomes of 1000 actinobacteria strains.</title>
        <authorList>
            <person name="Klenk H.-P."/>
        </authorList>
    </citation>
    <scope>NUCLEOTIDE SEQUENCE [LARGE SCALE GENOMIC DNA]</scope>
    <source>
        <strain evidence="3 4">DSM 43800</strain>
    </source>
</reference>
<dbReference type="InterPro" id="IPR000871">
    <property type="entry name" value="Beta-lactam_class-A"/>
</dbReference>
<evidence type="ECO:0000256" key="1">
    <source>
        <dbReference type="SAM" id="MobiDB-lite"/>
    </source>
</evidence>
<feature type="compositionally biased region" description="Pro residues" evidence="1">
    <location>
        <begin position="41"/>
        <end position="57"/>
    </location>
</feature>